<feature type="compositionally biased region" description="Basic and acidic residues" evidence="2">
    <location>
        <begin position="1230"/>
        <end position="1246"/>
    </location>
</feature>
<sequence length="1708" mass="189810">MILILKSTQQQQQQQEEITKKENSEIMPPQTNKQSLSKQGPSNNKRINNNTSSLITPSSSTRKYSSSLQQKSPSNKLNNSTIPCPTQMSSSNTSTILSPPDSAELNISQCSNISTENNKTKQRKQCFSMPTSATQSMVASTSTASASLRSSLLSGNDRPKSLLPLQSSKLIRPSNIGRTTNKNTKQNEKQQANILTNSGGKPLMSRISTKSGYSATNSPQNNNTEKKPVLAVKGVSVLSTTPATQRRRPSNSNCSTNIVSPSTDQNISADSSLVEQQKRNRENVAVGVVSPMLQKHENNFILNNDQDRTLDNVETIIDNTMGIPLMEEKEEPLKFKEKINNNEEKNIKQKSSSTSTSTNNQENLSKKDEKKILTKKPSNLNRILLPSTSTTKIGKIKTKENNLTTKTTKILPKGNEKIIREEEECPQSPLMPPPLAPTKLCNNGQLRGELQALPCISSSSSSSSPNEEEVLSKNLHQNQQQIQHFRLAITAASNDSTTSQDSLDSVRTAIHCPNKELNNSPKQQMPQKIKQLESIPGTSGEIKENSEILTLKRRENEQTKEKGLINNKQVIERLSEPRITSTTNNISNSTRHSSTTISSMLKSDGTKNYRYAKDDCINFYAASSCSSLSSALSEPLDDYQVSTSDLTTASSSGDQNSPEKHPNMEFIGFRAPHPPQRQQQFLQPPKMRSIQNRGSPSNLMGPLGTAMPVSNKWIQQQKMPTNPQQWQQQNNNNRYSVATTSDITRPSTSCSGNNVQHFSSSDGGHILLRNSVNNSGTQWTDPKESTNINFYAQPPQYSGGAFEEYSPQSSTSQSSHFRAYHTFTSANFQQIQHQRNQQRRILSPPHHLMALSDDGDTLSVAAGEIGGQQQQILGNMRSSAFGRRPQVNGQEIGENINDSPIRHPAYHTHSLDRHAHLRIFQQPRIPPVHNGVINNNPIRNGNIKLTTTTTNQSKQFPSNNNQFNSLLISPRHFAYPSSTFASTPNNQMIQQDKKIGSNNGSSRIYSNLQNNNGQQKFSSANNSCLNSPNKIQLISSDEIIQQPGSQLSLVSSLGSAYTNTIEERYEWEVNKLQNELESYRTTVSLLNQRHSGYNCMLQIFDSKLQTIMLSLSKLQQKRHVKRNEVERLCREIEHLRSLSISAGVVPKEQQQLNLSKKENNNSLPPPSDNKEIEKEKNIKIINEKSSSVGRGEQTDGGGQKKAGWIRSSFTRAFQKGSSKKNKQTQQQINEEEKQQKINEENGKKNEQPFYVNSLKKELENKELALTDVQLDALDKAKEIDILRETVNKLQHENRMLKYNFSLLERRVRSESRASSHISLNTNLCSGGPPDCGGGELDVDALEEAANQLLEVPEHSNLPLYDIVASSPSSGDFSVNTTTTGSSLEARSNKSQRTSIGSNISKSNHQQQQQFIKVVLCVDMSGRLNIDSSSNSSALPPPSSSCSLTSISRASSGSSSTLSSLGSALSGCGNKRRELSIGHLNLPLAEGINWNDLDQQLGLLLEEYLHRIDPDLSLGVDSYSSIIGYQIIPKNSLGLPNECETEELTPKLSPEEVLQPGTLIRLRLRGVAQHSVDSLVLESLFPRNLLEQLLDQLEKYRRLILFGTAGIGKSNLAKEQLLTSLNSQQNNLFSTFILLDNLPLKYLNGIVFDVFQSFDLKNKSSNNKPFIICTLNRTNLTEQLIIQKLQIHHNFHLCPLNQKMEAVNGLFRF</sequence>
<evidence type="ECO:0000256" key="1">
    <source>
        <dbReference type="SAM" id="Coils"/>
    </source>
</evidence>
<feature type="region of interest" description="Disordered" evidence="2">
    <location>
        <begin position="150"/>
        <end position="227"/>
    </location>
</feature>
<feature type="compositionally biased region" description="Polar residues" evidence="2">
    <location>
        <begin position="206"/>
        <end position="223"/>
    </location>
</feature>
<comment type="caution">
    <text evidence="3">The sequence shown here is derived from an EMBL/GenBank/DDBJ whole genome shotgun (WGS) entry which is preliminary data.</text>
</comment>
<evidence type="ECO:0000313" key="4">
    <source>
        <dbReference type="Proteomes" id="UP000580250"/>
    </source>
</evidence>
<feature type="region of interest" description="Disordered" evidence="2">
    <location>
        <begin position="1149"/>
        <end position="1248"/>
    </location>
</feature>
<dbReference type="GO" id="GO:0022008">
    <property type="term" value="P:neurogenesis"/>
    <property type="evidence" value="ECO:0007669"/>
    <property type="project" value="InterPro"/>
</dbReference>
<feature type="region of interest" description="Disordered" evidence="2">
    <location>
        <begin position="642"/>
        <end position="663"/>
    </location>
</feature>
<dbReference type="PANTHER" id="PTHR12784">
    <property type="entry name" value="STEERIN"/>
    <property type="match status" value="1"/>
</dbReference>
<feature type="region of interest" description="Disordered" evidence="2">
    <location>
        <begin position="240"/>
        <end position="269"/>
    </location>
</feature>
<feature type="compositionally biased region" description="Polar residues" evidence="2">
    <location>
        <begin position="29"/>
        <end position="57"/>
    </location>
</feature>
<feature type="compositionally biased region" description="Low complexity" evidence="2">
    <location>
        <begin position="58"/>
        <end position="67"/>
    </location>
</feature>
<gene>
    <name evidence="3" type="ORF">MENT_LOCUS42440</name>
</gene>
<dbReference type="Proteomes" id="UP000580250">
    <property type="component" value="Unassembled WGS sequence"/>
</dbReference>
<evidence type="ECO:0000313" key="3">
    <source>
        <dbReference type="EMBL" id="CAD2189702.1"/>
    </source>
</evidence>
<reference evidence="3 4" key="1">
    <citation type="submission" date="2020-08" db="EMBL/GenBank/DDBJ databases">
        <authorList>
            <person name="Koutsovoulos G."/>
            <person name="Danchin GJ E."/>
        </authorList>
    </citation>
    <scope>NUCLEOTIDE SEQUENCE [LARGE SCALE GENOMIC DNA]</scope>
</reference>
<feature type="region of interest" description="Disordered" evidence="2">
    <location>
        <begin position="455"/>
        <end position="477"/>
    </location>
</feature>
<organism evidence="3 4">
    <name type="scientific">Meloidogyne enterolobii</name>
    <name type="common">Root-knot nematode worm</name>
    <name type="synonym">Meloidogyne mayaguensis</name>
    <dbReference type="NCBI Taxonomy" id="390850"/>
    <lineage>
        <taxon>Eukaryota</taxon>
        <taxon>Metazoa</taxon>
        <taxon>Ecdysozoa</taxon>
        <taxon>Nematoda</taxon>
        <taxon>Chromadorea</taxon>
        <taxon>Rhabditida</taxon>
        <taxon>Tylenchina</taxon>
        <taxon>Tylenchomorpha</taxon>
        <taxon>Tylenchoidea</taxon>
        <taxon>Meloidogynidae</taxon>
        <taxon>Meloidogyninae</taxon>
        <taxon>Meloidogyne</taxon>
    </lineage>
</organism>
<feature type="region of interest" description="Disordered" evidence="2">
    <location>
        <begin position="1"/>
        <end position="105"/>
    </location>
</feature>
<name>A0A6V7WRZ9_MELEN</name>
<feature type="compositionally biased region" description="Low complexity" evidence="2">
    <location>
        <begin position="579"/>
        <end position="599"/>
    </location>
</feature>
<feature type="region of interest" description="Disordered" evidence="2">
    <location>
        <begin position="1370"/>
        <end position="1403"/>
    </location>
</feature>
<feature type="compositionally biased region" description="Low complexity" evidence="2">
    <location>
        <begin position="161"/>
        <end position="170"/>
    </location>
</feature>
<feature type="region of interest" description="Disordered" evidence="2">
    <location>
        <begin position="575"/>
        <end position="601"/>
    </location>
</feature>
<dbReference type="InterPro" id="IPR039041">
    <property type="entry name" value="Nav/unc-53"/>
</dbReference>
<feature type="compositionally biased region" description="Polar residues" evidence="2">
    <location>
        <begin position="68"/>
        <end position="97"/>
    </location>
</feature>
<keyword evidence="1" id="KW-0175">Coiled coil</keyword>
<feature type="coiled-coil region" evidence="1">
    <location>
        <begin position="1062"/>
        <end position="1131"/>
    </location>
</feature>
<dbReference type="PANTHER" id="PTHR12784:SF28">
    <property type="entry name" value="PROTEIN SICKIE"/>
    <property type="match status" value="1"/>
</dbReference>
<dbReference type="OrthoDB" id="5876514at2759"/>
<protein>
    <submittedName>
        <fullName evidence="3">Uncharacterized protein</fullName>
    </submittedName>
</protein>
<feature type="compositionally biased region" description="Polar residues" evidence="2">
    <location>
        <begin position="516"/>
        <end position="526"/>
    </location>
</feature>
<feature type="region of interest" description="Disordered" evidence="2">
    <location>
        <begin position="1427"/>
        <end position="1457"/>
    </location>
</feature>
<proteinExistence type="predicted"/>
<feature type="region of interest" description="Disordered" evidence="2">
    <location>
        <begin position="340"/>
        <end position="373"/>
    </location>
</feature>
<feature type="region of interest" description="Disordered" evidence="2">
    <location>
        <begin position="113"/>
        <end position="132"/>
    </location>
</feature>
<feature type="compositionally biased region" description="Polar residues" evidence="2">
    <location>
        <begin position="642"/>
        <end position="656"/>
    </location>
</feature>
<accession>A0A6V7WRZ9</accession>
<feature type="compositionally biased region" description="Polar residues" evidence="2">
    <location>
        <begin position="176"/>
        <end position="199"/>
    </location>
</feature>
<evidence type="ECO:0000256" key="2">
    <source>
        <dbReference type="SAM" id="MobiDB-lite"/>
    </source>
</evidence>
<feature type="region of interest" description="Disordered" evidence="2">
    <location>
        <begin position="513"/>
        <end position="544"/>
    </location>
</feature>
<feature type="compositionally biased region" description="Basic and acidic residues" evidence="2">
    <location>
        <begin position="1168"/>
        <end position="1182"/>
    </location>
</feature>
<dbReference type="EMBL" id="CAJEWN010000765">
    <property type="protein sequence ID" value="CAD2189702.1"/>
    <property type="molecule type" value="Genomic_DNA"/>
</dbReference>